<dbReference type="SMART" id="SM00043">
    <property type="entry name" value="CY"/>
    <property type="match status" value="1"/>
</dbReference>
<organism evidence="5 6">
    <name type="scientific">Pyrus ussuriensis x Pyrus communis</name>
    <dbReference type="NCBI Taxonomy" id="2448454"/>
    <lineage>
        <taxon>Eukaryota</taxon>
        <taxon>Viridiplantae</taxon>
        <taxon>Streptophyta</taxon>
        <taxon>Embryophyta</taxon>
        <taxon>Tracheophyta</taxon>
        <taxon>Spermatophyta</taxon>
        <taxon>Magnoliopsida</taxon>
        <taxon>eudicotyledons</taxon>
        <taxon>Gunneridae</taxon>
        <taxon>Pentapetalae</taxon>
        <taxon>rosids</taxon>
        <taxon>fabids</taxon>
        <taxon>Rosales</taxon>
        <taxon>Rosaceae</taxon>
        <taxon>Amygdaloideae</taxon>
        <taxon>Maleae</taxon>
        <taxon>Pyrus</taxon>
    </lineage>
</organism>
<dbReference type="OrthoDB" id="2016588at2759"/>
<evidence type="ECO:0000256" key="3">
    <source>
        <dbReference type="SAM" id="SignalP"/>
    </source>
</evidence>
<evidence type="ECO:0000259" key="4">
    <source>
        <dbReference type="SMART" id="SM00043"/>
    </source>
</evidence>
<evidence type="ECO:0000256" key="1">
    <source>
        <dbReference type="ARBA" id="ARBA00022690"/>
    </source>
</evidence>
<feature type="signal peptide" evidence="3">
    <location>
        <begin position="1"/>
        <end position="25"/>
    </location>
</feature>
<dbReference type="InterPro" id="IPR046350">
    <property type="entry name" value="Cystatin_sf"/>
</dbReference>
<evidence type="ECO:0000313" key="6">
    <source>
        <dbReference type="Proteomes" id="UP000327157"/>
    </source>
</evidence>
<sequence length="136" mass="15561">MRMYHPRCRLLILSALLYLSIVATAYGVGGGEEHHYPPKYQPLRGGYYPIENLNDPHLREIAEFAISEYNKIHDQKLVFQKLVRGESQTIAGINYKLVIEVMDSSSVNSGPISYEIIVFEDLSRTTKLESFVRVQN</sequence>
<reference evidence="5 6" key="3">
    <citation type="submission" date="2019-11" db="EMBL/GenBank/DDBJ databases">
        <title>A de novo genome assembly of a pear dwarfing rootstock.</title>
        <authorList>
            <person name="Wang F."/>
            <person name="Wang J."/>
            <person name="Li S."/>
            <person name="Zhang Y."/>
            <person name="Fang M."/>
            <person name="Ma L."/>
            <person name="Zhao Y."/>
            <person name="Jiang S."/>
        </authorList>
    </citation>
    <scope>NUCLEOTIDE SEQUENCE [LARGE SCALE GENOMIC DNA]</scope>
    <source>
        <strain evidence="5">S2</strain>
        <tissue evidence="5">Leaf</tissue>
    </source>
</reference>
<feature type="chain" id="PRO_5024438454" evidence="3">
    <location>
        <begin position="26"/>
        <end position="136"/>
    </location>
</feature>
<dbReference type="AlphaFoldDB" id="A0A5N5HZU7"/>
<dbReference type="EMBL" id="SMOL01000143">
    <property type="protein sequence ID" value="KAB2631721.1"/>
    <property type="molecule type" value="Genomic_DNA"/>
</dbReference>
<feature type="domain" description="Cystatin" evidence="4">
    <location>
        <begin position="42"/>
        <end position="134"/>
    </location>
</feature>
<keyword evidence="1" id="KW-0646">Protease inhibitor</keyword>
<gene>
    <name evidence="5" type="ORF">D8674_009240</name>
</gene>
<reference evidence="5 6" key="1">
    <citation type="submission" date="2019-09" db="EMBL/GenBank/DDBJ databases">
        <authorList>
            <person name="Ou C."/>
        </authorList>
    </citation>
    <scope>NUCLEOTIDE SEQUENCE [LARGE SCALE GENOMIC DNA]</scope>
    <source>
        <strain evidence="5">S2</strain>
        <tissue evidence="5">Leaf</tissue>
    </source>
</reference>
<evidence type="ECO:0000313" key="5">
    <source>
        <dbReference type="EMBL" id="KAB2631721.1"/>
    </source>
</evidence>
<dbReference type="PANTHER" id="PTHR47364">
    <property type="entry name" value="CYSTEINE PROTEINASE INHIBITOR 5"/>
    <property type="match status" value="1"/>
</dbReference>
<dbReference type="CDD" id="cd00042">
    <property type="entry name" value="CY"/>
    <property type="match status" value="1"/>
</dbReference>
<keyword evidence="3" id="KW-0732">Signal</keyword>
<dbReference type="Pfam" id="PF16845">
    <property type="entry name" value="SQAPI"/>
    <property type="match status" value="1"/>
</dbReference>
<evidence type="ECO:0000256" key="2">
    <source>
        <dbReference type="ARBA" id="ARBA00022704"/>
    </source>
</evidence>
<dbReference type="InterPro" id="IPR000010">
    <property type="entry name" value="Cystatin_dom"/>
</dbReference>
<keyword evidence="6" id="KW-1185">Reference proteome</keyword>
<dbReference type="SUPFAM" id="SSF54403">
    <property type="entry name" value="Cystatin/monellin"/>
    <property type="match status" value="1"/>
</dbReference>
<proteinExistence type="predicted"/>
<keyword evidence="2" id="KW-0789">Thiol protease inhibitor</keyword>
<dbReference type="PANTHER" id="PTHR47364:SF2">
    <property type="entry name" value="CYSTEINE PROTEINASE INHIBITOR 5"/>
    <property type="match status" value="1"/>
</dbReference>
<reference evidence="6" key="2">
    <citation type="submission" date="2019-10" db="EMBL/GenBank/DDBJ databases">
        <title>A de novo genome assembly of a pear dwarfing rootstock.</title>
        <authorList>
            <person name="Wang F."/>
            <person name="Wang J."/>
            <person name="Li S."/>
            <person name="Zhang Y."/>
            <person name="Fang M."/>
            <person name="Ma L."/>
            <person name="Zhao Y."/>
            <person name="Jiang S."/>
        </authorList>
    </citation>
    <scope>NUCLEOTIDE SEQUENCE [LARGE SCALE GENOMIC DNA]</scope>
</reference>
<comment type="caution">
    <text evidence="5">The sequence shown here is derived from an EMBL/GenBank/DDBJ whole genome shotgun (WGS) entry which is preliminary data.</text>
</comment>
<name>A0A5N5HZU7_9ROSA</name>
<dbReference type="Gene3D" id="3.10.450.10">
    <property type="match status" value="1"/>
</dbReference>
<dbReference type="Proteomes" id="UP000327157">
    <property type="component" value="Chromosome 12"/>
</dbReference>
<dbReference type="GO" id="GO:0004869">
    <property type="term" value="F:cysteine-type endopeptidase inhibitor activity"/>
    <property type="evidence" value="ECO:0007669"/>
    <property type="project" value="UniProtKB-KW"/>
</dbReference>
<accession>A0A5N5HZU7</accession>
<protein>
    <submittedName>
        <fullName evidence="5">Cysteine proteinase inhibitor 1-like</fullName>
    </submittedName>
</protein>